<dbReference type="Proteomes" id="UP001153292">
    <property type="component" value="Chromosome 27"/>
</dbReference>
<dbReference type="PROSITE" id="PS00028">
    <property type="entry name" value="ZINC_FINGER_C2H2_1"/>
    <property type="match status" value="8"/>
</dbReference>
<organism evidence="7 8">
    <name type="scientific">Chilo suppressalis</name>
    <name type="common">Asiatic rice borer moth</name>
    <dbReference type="NCBI Taxonomy" id="168631"/>
    <lineage>
        <taxon>Eukaryota</taxon>
        <taxon>Metazoa</taxon>
        <taxon>Ecdysozoa</taxon>
        <taxon>Arthropoda</taxon>
        <taxon>Hexapoda</taxon>
        <taxon>Insecta</taxon>
        <taxon>Pterygota</taxon>
        <taxon>Neoptera</taxon>
        <taxon>Endopterygota</taxon>
        <taxon>Lepidoptera</taxon>
        <taxon>Glossata</taxon>
        <taxon>Ditrysia</taxon>
        <taxon>Pyraloidea</taxon>
        <taxon>Crambidae</taxon>
        <taxon>Crambinae</taxon>
        <taxon>Chilo</taxon>
    </lineage>
</organism>
<feature type="domain" description="C2H2-type" evidence="6">
    <location>
        <begin position="485"/>
        <end position="513"/>
    </location>
</feature>
<keyword evidence="2" id="KW-0677">Repeat</keyword>
<dbReference type="InterPro" id="IPR013087">
    <property type="entry name" value="Znf_C2H2_type"/>
</dbReference>
<evidence type="ECO:0000313" key="8">
    <source>
        <dbReference type="Proteomes" id="UP001153292"/>
    </source>
</evidence>
<sequence>MDDHICQTCLCKDRRIIPLMNARHLIQEMNLFDITQVTGGVCWECHKIMKKFVNFKSQVRLAQESLKLKKEPNKCLSQLGVQSKSIDYHFYFNFDPLTSFEENTLVNIIKEENSDSENNFEEEKSGGDIFEKKPDFDNGCINVYVDSFEFKPNVISKYSSELCKTNDDETSDLSDRNIVPKIDNSPTKTVVRKKVKINYKEKRKKKSVKTYKMQGKHNQKEIRNKFTKIVFTVEEMLRDREEKRTRPNFKKIPFKCDSCLIGFTTLEKFDDHIEKKHKENIGSLICDVCKVRFPHKNSLERHCQKHFTFYRCKFCKFKSVELWQAYSHCKSRHSADDLNKIHCQQCTAVVRTPEELDEHTRTQHVLYCNECGEKFKKKSTLRTHKIRIHGVKREFVCDICNKSFMTASRLETHAANHNDTLAQQLSYCSICKIQYKSVHVYRSHMRQSAAHASDQHSCPDCNKKFSSKVYLKKHYNFYHLKKSQFKCELCNKLFISDWRLKNHQQKHHGLSRPRNHACNICGKKFFTLSTLRGHQLTHSEQRSFMCEDCGYTFKQRPALYTHIKLVHKGVKRKK</sequence>
<evidence type="ECO:0000256" key="3">
    <source>
        <dbReference type="ARBA" id="ARBA00022771"/>
    </source>
</evidence>
<keyword evidence="4" id="KW-0862">Zinc</keyword>
<feature type="domain" description="C2H2-type" evidence="6">
    <location>
        <begin position="366"/>
        <end position="394"/>
    </location>
</feature>
<feature type="domain" description="C2H2-type" evidence="6">
    <location>
        <begin position="456"/>
        <end position="484"/>
    </location>
</feature>
<dbReference type="SUPFAM" id="SSF57667">
    <property type="entry name" value="beta-beta-alpha zinc fingers"/>
    <property type="match status" value="3"/>
</dbReference>
<evidence type="ECO:0000256" key="1">
    <source>
        <dbReference type="ARBA" id="ARBA00022723"/>
    </source>
</evidence>
<dbReference type="SMART" id="SM00355">
    <property type="entry name" value="ZnF_C2H2"/>
    <property type="match status" value="11"/>
</dbReference>
<dbReference type="PANTHER" id="PTHR24379">
    <property type="entry name" value="KRAB AND ZINC FINGER DOMAIN-CONTAINING"/>
    <property type="match status" value="1"/>
</dbReference>
<feature type="domain" description="C2H2-type" evidence="6">
    <location>
        <begin position="544"/>
        <end position="572"/>
    </location>
</feature>
<dbReference type="PANTHER" id="PTHR24379:SF121">
    <property type="entry name" value="C2H2-TYPE DOMAIN-CONTAINING PROTEIN"/>
    <property type="match status" value="1"/>
</dbReference>
<dbReference type="Pfam" id="PF00096">
    <property type="entry name" value="zf-C2H2"/>
    <property type="match status" value="5"/>
</dbReference>
<dbReference type="PROSITE" id="PS50157">
    <property type="entry name" value="ZINC_FINGER_C2H2_2"/>
    <property type="match status" value="6"/>
</dbReference>
<keyword evidence="3 5" id="KW-0863">Zinc-finger</keyword>
<reference evidence="7" key="1">
    <citation type="submission" date="2021-12" db="EMBL/GenBank/DDBJ databases">
        <authorList>
            <person name="King R."/>
        </authorList>
    </citation>
    <scope>NUCLEOTIDE SEQUENCE</scope>
</reference>
<keyword evidence="8" id="KW-1185">Reference proteome</keyword>
<dbReference type="InterPro" id="IPR003604">
    <property type="entry name" value="Matrin/U1-like-C_Znf_C2H2"/>
</dbReference>
<accession>A0ABN8B4F5</accession>
<evidence type="ECO:0000256" key="5">
    <source>
        <dbReference type="PROSITE-ProRule" id="PRU00042"/>
    </source>
</evidence>
<evidence type="ECO:0000256" key="2">
    <source>
        <dbReference type="ARBA" id="ARBA00022737"/>
    </source>
</evidence>
<dbReference type="EMBL" id="OU963920">
    <property type="protein sequence ID" value="CAH0404110.1"/>
    <property type="molecule type" value="Genomic_DNA"/>
</dbReference>
<evidence type="ECO:0000313" key="7">
    <source>
        <dbReference type="EMBL" id="CAH0404110.1"/>
    </source>
</evidence>
<dbReference type="Gene3D" id="3.30.160.60">
    <property type="entry name" value="Classic Zinc Finger"/>
    <property type="match status" value="6"/>
</dbReference>
<feature type="domain" description="C2H2-type" evidence="6">
    <location>
        <begin position="516"/>
        <end position="543"/>
    </location>
</feature>
<name>A0ABN8B4F5_CHISP</name>
<feature type="domain" description="C2H2-type" evidence="6">
    <location>
        <begin position="395"/>
        <end position="422"/>
    </location>
</feature>
<evidence type="ECO:0000256" key="4">
    <source>
        <dbReference type="ARBA" id="ARBA00022833"/>
    </source>
</evidence>
<keyword evidence="1" id="KW-0479">Metal-binding</keyword>
<proteinExistence type="predicted"/>
<dbReference type="Pfam" id="PF12874">
    <property type="entry name" value="zf-met"/>
    <property type="match status" value="2"/>
</dbReference>
<protein>
    <recommendedName>
        <fullName evidence="6">C2H2-type domain-containing protein</fullName>
    </recommendedName>
</protein>
<evidence type="ECO:0000259" key="6">
    <source>
        <dbReference type="PROSITE" id="PS50157"/>
    </source>
</evidence>
<dbReference type="InterPro" id="IPR036236">
    <property type="entry name" value="Znf_C2H2_sf"/>
</dbReference>
<dbReference type="SMART" id="SM00451">
    <property type="entry name" value="ZnF_U1"/>
    <property type="match status" value="2"/>
</dbReference>
<gene>
    <name evidence="7" type="ORF">CHILSU_LOCUS7420</name>
</gene>